<dbReference type="AlphaFoldDB" id="A0AAE4CPN6"/>
<evidence type="ECO:0000259" key="5">
    <source>
        <dbReference type="PROSITE" id="PS01124"/>
    </source>
</evidence>
<dbReference type="GO" id="GO:0003700">
    <property type="term" value="F:DNA-binding transcription factor activity"/>
    <property type="evidence" value="ECO:0007669"/>
    <property type="project" value="InterPro"/>
</dbReference>
<dbReference type="SUPFAM" id="SSF51182">
    <property type="entry name" value="RmlC-like cupins"/>
    <property type="match status" value="1"/>
</dbReference>
<dbReference type="GO" id="GO:0043565">
    <property type="term" value="F:sequence-specific DNA binding"/>
    <property type="evidence" value="ECO:0007669"/>
    <property type="project" value="InterPro"/>
</dbReference>
<dbReference type="InterPro" id="IPR009057">
    <property type="entry name" value="Homeodomain-like_sf"/>
</dbReference>
<dbReference type="InterPro" id="IPR011051">
    <property type="entry name" value="RmlC_Cupin_sf"/>
</dbReference>
<evidence type="ECO:0000256" key="1">
    <source>
        <dbReference type="ARBA" id="ARBA00023015"/>
    </source>
</evidence>
<organism evidence="6 7">
    <name type="scientific">Catenuloplanes niger</name>
    <dbReference type="NCBI Taxonomy" id="587534"/>
    <lineage>
        <taxon>Bacteria</taxon>
        <taxon>Bacillati</taxon>
        <taxon>Actinomycetota</taxon>
        <taxon>Actinomycetes</taxon>
        <taxon>Micromonosporales</taxon>
        <taxon>Micromonosporaceae</taxon>
        <taxon>Catenuloplanes</taxon>
    </lineage>
</organism>
<keyword evidence="1" id="KW-0805">Transcription regulation</keyword>
<dbReference type="PROSITE" id="PS01124">
    <property type="entry name" value="HTH_ARAC_FAMILY_2"/>
    <property type="match status" value="1"/>
</dbReference>
<keyword evidence="3" id="KW-0804">Transcription</keyword>
<evidence type="ECO:0000313" key="7">
    <source>
        <dbReference type="Proteomes" id="UP001183629"/>
    </source>
</evidence>
<dbReference type="Pfam" id="PF12852">
    <property type="entry name" value="Cupin_6"/>
    <property type="match status" value="1"/>
</dbReference>
<comment type="caution">
    <text evidence="6">The sequence shown here is derived from an EMBL/GenBank/DDBJ whole genome shotgun (WGS) entry which is preliminary data.</text>
</comment>
<reference evidence="6 7" key="1">
    <citation type="submission" date="2023-07" db="EMBL/GenBank/DDBJ databases">
        <title>Sequencing the genomes of 1000 actinobacteria strains.</title>
        <authorList>
            <person name="Klenk H.-P."/>
        </authorList>
    </citation>
    <scope>NUCLEOTIDE SEQUENCE [LARGE SCALE GENOMIC DNA]</scope>
    <source>
        <strain evidence="6 7">DSM 44711</strain>
    </source>
</reference>
<protein>
    <submittedName>
        <fullName evidence="6">AraC-like DNA-binding protein</fullName>
    </submittedName>
</protein>
<feature type="domain" description="HTH araC/xylS-type" evidence="5">
    <location>
        <begin position="202"/>
        <end position="300"/>
    </location>
</feature>
<sequence>MDIFSEVIGSLRTGRAKFARTRHLGTWGNRFGPEPGMGFHVVLAGSCWLLTDSEPPVRLSAGDVVLLPRGAVHGLAGSPDRDLALLPPDSGGPDRGDGDEEADCATLLCGAYRLDHAQPHPFLRSLPEVIHLPAQLGHHPALRSAVDLLAADLSDPQPGADAALPALLDLLLVYVLRAWLREEATRRPGTGWQAALDDPAVAAALRQMHVAPQRPWTVQQLAALTDLSRTTFARRFAAAMGVPPLAYLTWWRLNRAAQLLVREDAPLASIARRVGYASEFAFANAFKRRFGVSPGRFRRTRRQEPVQHDYDLGGVSTA</sequence>
<dbReference type="PRINTS" id="PR00032">
    <property type="entry name" value="HTHARAC"/>
</dbReference>
<name>A0AAE4CPN6_9ACTN</name>
<dbReference type="PANTHER" id="PTHR46796:SF7">
    <property type="entry name" value="ARAC FAMILY TRANSCRIPTIONAL REGULATOR"/>
    <property type="match status" value="1"/>
</dbReference>
<dbReference type="InterPro" id="IPR014710">
    <property type="entry name" value="RmlC-like_jellyroll"/>
</dbReference>
<keyword evidence="2 6" id="KW-0238">DNA-binding</keyword>
<evidence type="ECO:0000313" key="6">
    <source>
        <dbReference type="EMBL" id="MDR7320801.1"/>
    </source>
</evidence>
<evidence type="ECO:0000256" key="4">
    <source>
        <dbReference type="SAM" id="MobiDB-lite"/>
    </source>
</evidence>
<dbReference type="Gene3D" id="1.10.10.60">
    <property type="entry name" value="Homeodomain-like"/>
    <property type="match status" value="2"/>
</dbReference>
<dbReference type="SMART" id="SM00342">
    <property type="entry name" value="HTH_ARAC"/>
    <property type="match status" value="1"/>
</dbReference>
<evidence type="ECO:0000256" key="3">
    <source>
        <dbReference type="ARBA" id="ARBA00023163"/>
    </source>
</evidence>
<dbReference type="Proteomes" id="UP001183629">
    <property type="component" value="Unassembled WGS sequence"/>
</dbReference>
<dbReference type="PANTHER" id="PTHR46796">
    <property type="entry name" value="HTH-TYPE TRANSCRIPTIONAL ACTIVATOR RHAS-RELATED"/>
    <property type="match status" value="1"/>
</dbReference>
<dbReference type="Gene3D" id="2.60.120.10">
    <property type="entry name" value="Jelly Rolls"/>
    <property type="match status" value="1"/>
</dbReference>
<dbReference type="InterPro" id="IPR050204">
    <property type="entry name" value="AraC_XylS_family_regulators"/>
</dbReference>
<evidence type="ECO:0000256" key="2">
    <source>
        <dbReference type="ARBA" id="ARBA00023125"/>
    </source>
</evidence>
<dbReference type="InterPro" id="IPR018060">
    <property type="entry name" value="HTH_AraC"/>
</dbReference>
<keyword evidence="7" id="KW-1185">Reference proteome</keyword>
<proteinExistence type="predicted"/>
<dbReference type="EMBL" id="JAVDYC010000001">
    <property type="protein sequence ID" value="MDR7320801.1"/>
    <property type="molecule type" value="Genomic_DNA"/>
</dbReference>
<feature type="region of interest" description="Disordered" evidence="4">
    <location>
        <begin position="78"/>
        <end position="100"/>
    </location>
</feature>
<dbReference type="InterPro" id="IPR032783">
    <property type="entry name" value="AraC_lig"/>
</dbReference>
<dbReference type="InterPro" id="IPR018062">
    <property type="entry name" value="HTH_AraC-typ_CS"/>
</dbReference>
<dbReference type="Pfam" id="PF12833">
    <property type="entry name" value="HTH_18"/>
    <property type="match status" value="1"/>
</dbReference>
<dbReference type="SUPFAM" id="SSF46689">
    <property type="entry name" value="Homeodomain-like"/>
    <property type="match status" value="2"/>
</dbReference>
<dbReference type="PROSITE" id="PS00041">
    <property type="entry name" value="HTH_ARAC_FAMILY_1"/>
    <property type="match status" value="1"/>
</dbReference>
<accession>A0AAE4CPN6</accession>
<dbReference type="RefSeq" id="WP_310409453.1">
    <property type="nucleotide sequence ID" value="NZ_JAVDYC010000001.1"/>
</dbReference>
<gene>
    <name evidence="6" type="ORF">J2S44_001051</name>
</gene>
<dbReference type="InterPro" id="IPR020449">
    <property type="entry name" value="Tscrpt_reg_AraC-type_HTH"/>
</dbReference>